<feature type="transmembrane region" description="Helical" evidence="8">
    <location>
        <begin position="204"/>
        <end position="223"/>
    </location>
</feature>
<evidence type="ECO:0000256" key="3">
    <source>
        <dbReference type="ARBA" id="ARBA00022692"/>
    </source>
</evidence>
<accession>A0A9J6H4A3</accession>
<evidence type="ECO:0000256" key="1">
    <source>
        <dbReference type="ARBA" id="ARBA00004651"/>
    </source>
</evidence>
<name>A0A9J6H4A3_HAELO</name>
<evidence type="ECO:0000256" key="4">
    <source>
        <dbReference type="ARBA" id="ARBA00022989"/>
    </source>
</evidence>
<dbReference type="AlphaFoldDB" id="A0A9J6H4A3"/>
<dbReference type="OrthoDB" id="6520166at2759"/>
<keyword evidence="5 8" id="KW-0472">Membrane</keyword>
<evidence type="ECO:0000256" key="8">
    <source>
        <dbReference type="SAM" id="Phobius"/>
    </source>
</evidence>
<protein>
    <recommendedName>
        <fullName evidence="11">Ionotropic glutamate receptor C-terminal domain-containing protein</fullName>
    </recommendedName>
</protein>
<evidence type="ECO:0008006" key="11">
    <source>
        <dbReference type="Google" id="ProtNLM"/>
    </source>
</evidence>
<gene>
    <name evidence="9" type="ORF">HPB48_011707</name>
</gene>
<keyword evidence="3 8" id="KW-0812">Transmembrane</keyword>
<dbReference type="PANTHER" id="PTHR42643">
    <property type="entry name" value="IONOTROPIC RECEPTOR 20A-RELATED"/>
    <property type="match status" value="1"/>
</dbReference>
<dbReference type="PANTHER" id="PTHR42643:SF24">
    <property type="entry name" value="IONOTROPIC RECEPTOR 60A"/>
    <property type="match status" value="1"/>
</dbReference>
<evidence type="ECO:0000313" key="10">
    <source>
        <dbReference type="Proteomes" id="UP000821853"/>
    </source>
</evidence>
<dbReference type="EMBL" id="JABSTR010000011">
    <property type="protein sequence ID" value="KAH9381856.1"/>
    <property type="molecule type" value="Genomic_DNA"/>
</dbReference>
<comment type="caution">
    <text evidence="9">The sequence shown here is derived from an EMBL/GenBank/DDBJ whole genome shotgun (WGS) entry which is preliminary data.</text>
</comment>
<comment type="subcellular location">
    <subcellularLocation>
        <location evidence="1">Cell membrane</location>
        <topology evidence="1">Multi-pass membrane protein</topology>
    </subcellularLocation>
</comment>
<evidence type="ECO:0000256" key="5">
    <source>
        <dbReference type="ARBA" id="ARBA00023136"/>
    </source>
</evidence>
<reference evidence="9 10" key="1">
    <citation type="journal article" date="2020" name="Cell">
        <title>Large-Scale Comparative Analyses of Tick Genomes Elucidate Their Genetic Diversity and Vector Capacities.</title>
        <authorList>
            <consortium name="Tick Genome and Microbiome Consortium (TIGMIC)"/>
            <person name="Jia N."/>
            <person name="Wang J."/>
            <person name="Shi W."/>
            <person name="Du L."/>
            <person name="Sun Y."/>
            <person name="Zhan W."/>
            <person name="Jiang J.F."/>
            <person name="Wang Q."/>
            <person name="Zhang B."/>
            <person name="Ji P."/>
            <person name="Bell-Sakyi L."/>
            <person name="Cui X.M."/>
            <person name="Yuan T.T."/>
            <person name="Jiang B.G."/>
            <person name="Yang W.F."/>
            <person name="Lam T.T."/>
            <person name="Chang Q.C."/>
            <person name="Ding S.J."/>
            <person name="Wang X.J."/>
            <person name="Zhu J.G."/>
            <person name="Ruan X.D."/>
            <person name="Zhao L."/>
            <person name="Wei J.T."/>
            <person name="Ye R.Z."/>
            <person name="Que T.C."/>
            <person name="Du C.H."/>
            <person name="Zhou Y.H."/>
            <person name="Cheng J.X."/>
            <person name="Dai P.F."/>
            <person name="Guo W.B."/>
            <person name="Han X.H."/>
            <person name="Huang E.J."/>
            <person name="Li L.F."/>
            <person name="Wei W."/>
            <person name="Gao Y.C."/>
            <person name="Liu J.Z."/>
            <person name="Shao H.Z."/>
            <person name="Wang X."/>
            <person name="Wang C.C."/>
            <person name="Yang T.C."/>
            <person name="Huo Q.B."/>
            <person name="Li W."/>
            <person name="Chen H.Y."/>
            <person name="Chen S.E."/>
            <person name="Zhou L.G."/>
            <person name="Ni X.B."/>
            <person name="Tian J.H."/>
            <person name="Sheng Y."/>
            <person name="Liu T."/>
            <person name="Pan Y.S."/>
            <person name="Xia L.Y."/>
            <person name="Li J."/>
            <person name="Zhao F."/>
            <person name="Cao W.C."/>
        </authorList>
    </citation>
    <scope>NUCLEOTIDE SEQUENCE [LARGE SCALE GENOMIC DNA]</scope>
    <source>
        <strain evidence="9">HaeL-2018</strain>
    </source>
</reference>
<dbReference type="GO" id="GO:0005886">
    <property type="term" value="C:plasma membrane"/>
    <property type="evidence" value="ECO:0007669"/>
    <property type="project" value="UniProtKB-SubCell"/>
</dbReference>
<sequence length="242" mass="27371">MTLVTATSTKFWLRLLVGAWLLISLLMSTVFRGALTTMLQNIPTKGRLPEFHTVASKQRLGYSSSYVLCGNNSLYERMKLMYNIPGATGVCWAETYERPSSKRVYVLDNVAEELAENLTQILDSLGYVWLGQDTLNWLAGPVVAFGSPYKDAIATVTAQAFEGGLFEVPTALENFRFKYRREIRLVNSVRVEFLSTDSFEPHFIVLYIGFAISVTIFALEILSSQKCLLQFGKNIRRAKKFY</sequence>
<keyword evidence="2" id="KW-1003">Cell membrane</keyword>
<evidence type="ECO:0000256" key="7">
    <source>
        <dbReference type="ARBA" id="ARBA00023180"/>
    </source>
</evidence>
<keyword evidence="4 8" id="KW-1133">Transmembrane helix</keyword>
<evidence type="ECO:0000256" key="2">
    <source>
        <dbReference type="ARBA" id="ARBA00022475"/>
    </source>
</evidence>
<keyword evidence="7" id="KW-0325">Glycoprotein</keyword>
<proteinExistence type="predicted"/>
<organism evidence="9 10">
    <name type="scientific">Haemaphysalis longicornis</name>
    <name type="common">Bush tick</name>
    <dbReference type="NCBI Taxonomy" id="44386"/>
    <lineage>
        <taxon>Eukaryota</taxon>
        <taxon>Metazoa</taxon>
        <taxon>Ecdysozoa</taxon>
        <taxon>Arthropoda</taxon>
        <taxon>Chelicerata</taxon>
        <taxon>Arachnida</taxon>
        <taxon>Acari</taxon>
        <taxon>Parasitiformes</taxon>
        <taxon>Ixodida</taxon>
        <taxon>Ixodoidea</taxon>
        <taxon>Ixodidae</taxon>
        <taxon>Haemaphysalinae</taxon>
        <taxon>Haemaphysalis</taxon>
    </lineage>
</organism>
<keyword evidence="6" id="KW-0675">Receptor</keyword>
<dbReference type="VEuPathDB" id="VectorBase:HLOH_056444"/>
<dbReference type="OMA" id="EFHTVAS"/>
<dbReference type="Proteomes" id="UP000821853">
    <property type="component" value="Chromosome 9"/>
</dbReference>
<evidence type="ECO:0000313" key="9">
    <source>
        <dbReference type="EMBL" id="KAH9381856.1"/>
    </source>
</evidence>
<keyword evidence="10" id="KW-1185">Reference proteome</keyword>
<evidence type="ECO:0000256" key="6">
    <source>
        <dbReference type="ARBA" id="ARBA00023170"/>
    </source>
</evidence>
<dbReference type="InterPro" id="IPR052192">
    <property type="entry name" value="Insect_Ionotropic_Sensory_Rcpt"/>
</dbReference>